<reference evidence="2 3" key="1">
    <citation type="submission" date="2015-09" db="EMBL/GenBank/DDBJ databases">
        <title>Genome announcement of multiple Pseudomonas syringae strains.</title>
        <authorList>
            <person name="Thakur S."/>
            <person name="Wang P.W."/>
            <person name="Gong Y."/>
            <person name="Weir B.S."/>
            <person name="Guttman D.S."/>
        </authorList>
    </citation>
    <scope>NUCLEOTIDE SEQUENCE [LARGE SCALE GENOMIC DNA]</scope>
    <source>
        <strain evidence="2 3">ICMP17001</strain>
    </source>
</reference>
<organism evidence="2 3">
    <name type="scientific">Pseudomonas syringae pv. coryli</name>
    <dbReference type="NCBI Taxonomy" id="317659"/>
    <lineage>
        <taxon>Bacteria</taxon>
        <taxon>Pseudomonadati</taxon>
        <taxon>Pseudomonadota</taxon>
        <taxon>Gammaproteobacteria</taxon>
        <taxon>Pseudomonadales</taxon>
        <taxon>Pseudomonadaceae</taxon>
        <taxon>Pseudomonas</taxon>
    </lineage>
</organism>
<dbReference type="GO" id="GO:0016740">
    <property type="term" value="F:transferase activity"/>
    <property type="evidence" value="ECO:0007669"/>
    <property type="project" value="UniProtKB-KW"/>
</dbReference>
<name>A0A0P9RCQ6_9PSED</name>
<sequence>MNEQPYGPDSLATDVPQATLPLSLTQALQLPRIVIEDTLPVIDGGLFAAKAIIGQPVTVTSKVYADGHDKMAVNIRWRAADEEHWHSAPMRELGNDSWVGEFTPTSVSRHVFRLEAWIDQFGSYRYELEKKFGAGVPVDLELEEGRIHLVHAAERSQNEQRQQIESLLGQLEQGD</sequence>
<dbReference type="Pfam" id="PF11896">
    <property type="entry name" value="GlgE_dom_N_S"/>
    <property type="match status" value="1"/>
</dbReference>
<dbReference type="Gene3D" id="1.20.58.80">
    <property type="entry name" value="Phosphotransferase system, lactose/cellobiose-type IIA subunit"/>
    <property type="match status" value="1"/>
</dbReference>
<evidence type="ECO:0000313" key="3">
    <source>
        <dbReference type="Proteomes" id="UP000051335"/>
    </source>
</evidence>
<keyword evidence="3" id="KW-1185">Reference proteome</keyword>
<dbReference type="PATRIC" id="fig|317659.3.peg.961"/>
<dbReference type="Gene3D" id="2.60.40.10">
    <property type="entry name" value="Immunoglobulins"/>
    <property type="match status" value="1"/>
</dbReference>
<dbReference type="InterPro" id="IPR021828">
    <property type="entry name" value="GlgE_dom_N/S"/>
</dbReference>
<feature type="non-terminal residue" evidence="2">
    <location>
        <position position="175"/>
    </location>
</feature>
<dbReference type="AlphaFoldDB" id="A0A0P9RCQ6"/>
<protein>
    <submittedName>
        <fullName evidence="2">Alpha-1,4-glucan:maltose-1-phosphate maltosyltransferase</fullName>
    </submittedName>
</protein>
<evidence type="ECO:0000259" key="1">
    <source>
        <dbReference type="Pfam" id="PF11896"/>
    </source>
</evidence>
<proteinExistence type="predicted"/>
<dbReference type="GO" id="GO:0004553">
    <property type="term" value="F:hydrolase activity, hydrolyzing O-glycosyl compounds"/>
    <property type="evidence" value="ECO:0007669"/>
    <property type="project" value="InterPro"/>
</dbReference>
<accession>A0A0P9RCQ6</accession>
<keyword evidence="2" id="KW-0808">Transferase</keyword>
<dbReference type="Proteomes" id="UP000051335">
    <property type="component" value="Unassembled WGS sequence"/>
</dbReference>
<gene>
    <name evidence="2" type="ORF">ALO75_04215</name>
</gene>
<evidence type="ECO:0000313" key="2">
    <source>
        <dbReference type="EMBL" id="KPX09253.1"/>
    </source>
</evidence>
<dbReference type="EMBL" id="LJQC01000124">
    <property type="protein sequence ID" value="KPX09253.1"/>
    <property type="molecule type" value="Genomic_DNA"/>
</dbReference>
<feature type="domain" description="Alpha-1,4-glucan:maltose-1-phosphate maltosyltransferase" evidence="1">
    <location>
        <begin position="31"/>
        <end position="171"/>
    </location>
</feature>
<comment type="caution">
    <text evidence="2">The sequence shown here is derived from an EMBL/GenBank/DDBJ whole genome shotgun (WGS) entry which is preliminary data.</text>
</comment>
<dbReference type="RefSeq" id="WP_144430839.1">
    <property type="nucleotide sequence ID" value="NZ_LJQC01000124.1"/>
</dbReference>
<dbReference type="InterPro" id="IPR013783">
    <property type="entry name" value="Ig-like_fold"/>
</dbReference>